<keyword evidence="1" id="KW-0378">Hydrolase</keyword>
<dbReference type="SMART" id="SM00939">
    <property type="entry name" value="PepX_C"/>
    <property type="match status" value="1"/>
</dbReference>
<reference evidence="3" key="1">
    <citation type="submission" date="2020-05" db="EMBL/GenBank/DDBJ databases">
        <authorList>
            <person name="Chiriac C."/>
            <person name="Salcher M."/>
            <person name="Ghai R."/>
            <person name="Kavagutti S V."/>
        </authorList>
    </citation>
    <scope>NUCLEOTIDE SEQUENCE</scope>
</reference>
<dbReference type="InterPro" id="IPR005674">
    <property type="entry name" value="CocE/Ser_esterase"/>
</dbReference>
<sequence length="654" mass="71995">MTDVSASPIEPGTKVDTWIPMSDGVFLAATLYLPDPVSGPQPCILEALPYRKDDMTSSYRPEYVRLRDDHHYAVVRLDLRGTGSSGGRATDEYPAQEQVDLAEVLEWLAAQPWCDGSIGMYGTSYSGFNSLQMACERPAGLKAVIAIYATDDRYTDDVHYMGGLRRWIDLVDYCHYMTPMNALPPVPAVFGPAWREEWRARIAEHEPWLLTWLSQPRDGSYWRHGSVRPGYERIECPVMIVAGWADGYRNNTFRTMEKLGEAGVPRRLIAGPWSHAATSSSLPGPRIDLVPEMVAWWDRWLRGIDNGVDAEPSALWYSRASHKPAPDLDLVPGQWRADTWPSERSSWMEFPLEAKLPYVVTPDIGTAAWISCAGHLPYGQPLDQRHDDVDSLTWEVDPEGLEIAGNARVALTLSASAPVATVSVKLADVASDGTSTLVTRGVLNLTRREGMDTAIPLVPHQVYDVEVELEATAWQWRPGRRLRVSIAGSDWPNTTAPPAPVTLSIHGGRLLLPAYAPAGSPTPRALAAGDETSPESSHGVLWRVERDILGRTTSCVIDHGSVYDAPYGSVAEHYAGRVSVSTRTFEQIASSDVSFALRFDDDGAGNSVSVKARSILEVHAGPVTYDVMISLVCTEGDDVVAERSWRQSFARDLA</sequence>
<dbReference type="Gene3D" id="1.10.3020.10">
    <property type="entry name" value="alpha-amino acid ester hydrolase ( Helical cap domain)"/>
    <property type="match status" value="1"/>
</dbReference>
<evidence type="ECO:0000259" key="2">
    <source>
        <dbReference type="SMART" id="SM00939"/>
    </source>
</evidence>
<dbReference type="InterPro" id="IPR013736">
    <property type="entry name" value="Xaa-Pro_dipept_C"/>
</dbReference>
<dbReference type="Gene3D" id="2.60.120.260">
    <property type="entry name" value="Galactose-binding domain-like"/>
    <property type="match status" value="1"/>
</dbReference>
<dbReference type="EMBL" id="CAFBIZ010000053">
    <property type="protein sequence ID" value="CAB4848203.1"/>
    <property type="molecule type" value="Genomic_DNA"/>
</dbReference>
<organism evidence="3">
    <name type="scientific">freshwater metagenome</name>
    <dbReference type="NCBI Taxonomy" id="449393"/>
    <lineage>
        <taxon>unclassified sequences</taxon>
        <taxon>metagenomes</taxon>
        <taxon>ecological metagenomes</taxon>
    </lineage>
</organism>
<gene>
    <name evidence="3" type="ORF">UFOPK3268_00565</name>
</gene>
<dbReference type="SUPFAM" id="SSF49785">
    <property type="entry name" value="Galactose-binding domain-like"/>
    <property type="match status" value="1"/>
</dbReference>
<feature type="domain" description="Xaa-Pro dipeptidyl-peptidase C-terminal" evidence="2">
    <location>
        <begin position="294"/>
        <end position="527"/>
    </location>
</feature>
<dbReference type="Gene3D" id="3.40.50.1820">
    <property type="entry name" value="alpha/beta hydrolase"/>
    <property type="match status" value="1"/>
</dbReference>
<dbReference type="InterPro" id="IPR029058">
    <property type="entry name" value="AB_hydrolase_fold"/>
</dbReference>
<dbReference type="PANTHER" id="PTHR43056:SF10">
    <property type="entry name" value="COCE_NOND FAMILY, PUTATIVE (AFU_ORTHOLOGUE AFUA_7G00600)-RELATED"/>
    <property type="match status" value="1"/>
</dbReference>
<protein>
    <submittedName>
        <fullName evidence="3">Unannotated protein</fullName>
    </submittedName>
</protein>
<dbReference type="AlphaFoldDB" id="A0A6J7BWM3"/>
<dbReference type="NCBIfam" id="TIGR00976">
    <property type="entry name" value="CocE_NonD"/>
    <property type="match status" value="1"/>
</dbReference>
<dbReference type="InterPro" id="IPR000383">
    <property type="entry name" value="Xaa-Pro-like_dom"/>
</dbReference>
<evidence type="ECO:0000256" key="1">
    <source>
        <dbReference type="ARBA" id="ARBA00022801"/>
    </source>
</evidence>
<dbReference type="Pfam" id="PF02129">
    <property type="entry name" value="Peptidase_S15"/>
    <property type="match status" value="1"/>
</dbReference>
<dbReference type="SUPFAM" id="SSF53474">
    <property type="entry name" value="alpha/beta-Hydrolases"/>
    <property type="match status" value="1"/>
</dbReference>
<proteinExistence type="predicted"/>
<dbReference type="PANTHER" id="PTHR43056">
    <property type="entry name" value="PEPTIDASE S9 PROLYL OLIGOPEPTIDASE"/>
    <property type="match status" value="1"/>
</dbReference>
<evidence type="ECO:0000313" key="3">
    <source>
        <dbReference type="EMBL" id="CAB4848203.1"/>
    </source>
</evidence>
<dbReference type="Pfam" id="PF08530">
    <property type="entry name" value="PepX_C"/>
    <property type="match status" value="1"/>
</dbReference>
<dbReference type="InterPro" id="IPR008979">
    <property type="entry name" value="Galactose-bd-like_sf"/>
</dbReference>
<dbReference type="GO" id="GO:0008239">
    <property type="term" value="F:dipeptidyl-peptidase activity"/>
    <property type="evidence" value="ECO:0007669"/>
    <property type="project" value="InterPro"/>
</dbReference>
<dbReference type="InterPro" id="IPR050585">
    <property type="entry name" value="Xaa-Pro_dipeptidyl-ppase/CocE"/>
</dbReference>
<accession>A0A6J7BWM3</accession>
<name>A0A6J7BWM3_9ZZZZ</name>